<sequence length="131" mass="13966">MAWNFQSIVLTIAIILLIITLVLIGIALSKSKYANGWPPITGDCPDYWVDLSGNGAACYNSKNLGVQNCSSSTYNGTYKDQKVMDFTTAAFTGDNGACTKATWANKCGVSWDGITYGVSNPCDKSTGNTLT</sequence>
<keyword evidence="1" id="KW-1133">Transmembrane helix</keyword>
<evidence type="ECO:0000313" key="2">
    <source>
        <dbReference type="EMBL" id="QHT36180.1"/>
    </source>
</evidence>
<evidence type="ECO:0000256" key="1">
    <source>
        <dbReference type="SAM" id="Phobius"/>
    </source>
</evidence>
<evidence type="ECO:0008006" key="3">
    <source>
        <dbReference type="Google" id="ProtNLM"/>
    </source>
</evidence>
<name>A0A6C0F8G5_9ZZZZ</name>
<feature type="transmembrane region" description="Helical" evidence="1">
    <location>
        <begin position="6"/>
        <end position="28"/>
    </location>
</feature>
<proteinExistence type="predicted"/>
<protein>
    <recommendedName>
        <fullName evidence="3">CPW-WPC domain-containing protein</fullName>
    </recommendedName>
</protein>
<organism evidence="2">
    <name type="scientific">viral metagenome</name>
    <dbReference type="NCBI Taxonomy" id="1070528"/>
    <lineage>
        <taxon>unclassified sequences</taxon>
        <taxon>metagenomes</taxon>
        <taxon>organismal metagenomes</taxon>
    </lineage>
</organism>
<keyword evidence="1" id="KW-0812">Transmembrane</keyword>
<dbReference type="EMBL" id="MN739032">
    <property type="protein sequence ID" value="QHT36180.1"/>
    <property type="molecule type" value="Genomic_DNA"/>
</dbReference>
<accession>A0A6C0F8G5</accession>
<reference evidence="2" key="1">
    <citation type="journal article" date="2020" name="Nature">
        <title>Giant virus diversity and host interactions through global metagenomics.</title>
        <authorList>
            <person name="Schulz F."/>
            <person name="Roux S."/>
            <person name="Paez-Espino D."/>
            <person name="Jungbluth S."/>
            <person name="Walsh D.A."/>
            <person name="Denef V.J."/>
            <person name="McMahon K.D."/>
            <person name="Konstantinidis K.T."/>
            <person name="Eloe-Fadrosh E.A."/>
            <person name="Kyrpides N.C."/>
            <person name="Woyke T."/>
        </authorList>
    </citation>
    <scope>NUCLEOTIDE SEQUENCE</scope>
    <source>
        <strain evidence="2">GVMAG-M-3300009182-46</strain>
    </source>
</reference>
<keyword evidence="1" id="KW-0472">Membrane</keyword>
<dbReference type="AlphaFoldDB" id="A0A6C0F8G5"/>